<feature type="signal peptide" evidence="1">
    <location>
        <begin position="1"/>
        <end position="18"/>
    </location>
</feature>
<evidence type="ECO:0000256" key="1">
    <source>
        <dbReference type="SAM" id="SignalP"/>
    </source>
</evidence>
<keyword evidence="1" id="KW-0732">Signal</keyword>
<name>A0AAV9MU46_9EURO</name>
<accession>A0AAV9MU46</accession>
<dbReference type="AlphaFoldDB" id="A0AAV9MU46"/>
<gene>
    <name evidence="2" type="ORF">LTR84_010357</name>
</gene>
<reference evidence="2 3" key="1">
    <citation type="submission" date="2023-08" db="EMBL/GenBank/DDBJ databases">
        <title>Black Yeasts Isolated from many extreme environments.</title>
        <authorList>
            <person name="Coleine C."/>
            <person name="Stajich J.E."/>
            <person name="Selbmann L."/>
        </authorList>
    </citation>
    <scope>NUCLEOTIDE SEQUENCE [LARGE SCALE GENOMIC DNA]</scope>
    <source>
        <strain evidence="2 3">CCFEE 5792</strain>
    </source>
</reference>
<evidence type="ECO:0000313" key="2">
    <source>
        <dbReference type="EMBL" id="KAK5044985.1"/>
    </source>
</evidence>
<sequence>MAPLSILACSLSLAYGRATESASGSQSMSLGYHLPLLRWTELWADCQTWYRRRPEELCPVLRCQAIEAGQIDPSSPASFPIELYSSVIALLPNVAYHLASLFLLSCKPRLVKPSVDSKRAVSESWHMQSIAGIAIRNDFREQWDPVLIAGLLHIGPRMTHKSQQEALLGCLARASAATGLVLDHEIEALRSVWAS</sequence>
<protein>
    <recommendedName>
        <fullName evidence="4">Transcription factor domain-containing protein</fullName>
    </recommendedName>
</protein>
<dbReference type="Proteomes" id="UP001358417">
    <property type="component" value="Unassembled WGS sequence"/>
</dbReference>
<dbReference type="EMBL" id="JAVRRD010000041">
    <property type="protein sequence ID" value="KAK5044985.1"/>
    <property type="molecule type" value="Genomic_DNA"/>
</dbReference>
<organism evidence="2 3">
    <name type="scientific">Exophiala bonariae</name>
    <dbReference type="NCBI Taxonomy" id="1690606"/>
    <lineage>
        <taxon>Eukaryota</taxon>
        <taxon>Fungi</taxon>
        <taxon>Dikarya</taxon>
        <taxon>Ascomycota</taxon>
        <taxon>Pezizomycotina</taxon>
        <taxon>Eurotiomycetes</taxon>
        <taxon>Chaetothyriomycetidae</taxon>
        <taxon>Chaetothyriales</taxon>
        <taxon>Herpotrichiellaceae</taxon>
        <taxon>Exophiala</taxon>
    </lineage>
</organism>
<dbReference type="GeneID" id="89978515"/>
<keyword evidence="3" id="KW-1185">Reference proteome</keyword>
<evidence type="ECO:0008006" key="4">
    <source>
        <dbReference type="Google" id="ProtNLM"/>
    </source>
</evidence>
<comment type="caution">
    <text evidence="2">The sequence shown here is derived from an EMBL/GenBank/DDBJ whole genome shotgun (WGS) entry which is preliminary data.</text>
</comment>
<feature type="chain" id="PRO_5043945215" description="Transcription factor domain-containing protein" evidence="1">
    <location>
        <begin position="19"/>
        <end position="195"/>
    </location>
</feature>
<dbReference type="RefSeq" id="XP_064700629.1">
    <property type="nucleotide sequence ID" value="XM_064853894.1"/>
</dbReference>
<proteinExistence type="predicted"/>
<evidence type="ECO:0000313" key="3">
    <source>
        <dbReference type="Proteomes" id="UP001358417"/>
    </source>
</evidence>